<reference evidence="2" key="1">
    <citation type="submission" date="2017-02" db="UniProtKB">
        <authorList>
            <consortium name="WormBaseParasite"/>
        </authorList>
    </citation>
    <scope>IDENTIFICATION</scope>
</reference>
<organism evidence="2">
    <name type="scientific">Rodentolepis nana</name>
    <name type="common">Dwarf tapeworm</name>
    <name type="synonym">Hymenolepis nana</name>
    <dbReference type="NCBI Taxonomy" id="102285"/>
    <lineage>
        <taxon>Eukaryota</taxon>
        <taxon>Metazoa</taxon>
        <taxon>Spiralia</taxon>
        <taxon>Lophotrochozoa</taxon>
        <taxon>Platyhelminthes</taxon>
        <taxon>Cestoda</taxon>
        <taxon>Eucestoda</taxon>
        <taxon>Cyclophyllidea</taxon>
        <taxon>Hymenolepididae</taxon>
        <taxon>Rodentolepis</taxon>
    </lineage>
</organism>
<dbReference type="WBParaSite" id="HNAJ_0000461201-mRNA-1">
    <property type="protein sequence ID" value="HNAJ_0000461201-mRNA-1"/>
    <property type="gene ID" value="HNAJ_0000461201"/>
</dbReference>
<evidence type="ECO:0000256" key="1">
    <source>
        <dbReference type="SAM" id="MobiDB-lite"/>
    </source>
</evidence>
<sequence length="54" mass="5863">LRETSSSSGFTANSSGRTNGASKHALNQWKDHDSESSSLSNFRDVSSHNNSHLE</sequence>
<dbReference type="AlphaFoldDB" id="A0A0R3TC23"/>
<feature type="region of interest" description="Disordered" evidence="1">
    <location>
        <begin position="1"/>
        <end position="54"/>
    </location>
</feature>
<accession>A0A0R3TC23</accession>
<evidence type="ECO:0000313" key="2">
    <source>
        <dbReference type="WBParaSite" id="HNAJ_0000461201-mRNA-1"/>
    </source>
</evidence>
<feature type="compositionally biased region" description="Low complexity" evidence="1">
    <location>
        <begin position="1"/>
        <end position="16"/>
    </location>
</feature>
<feature type="compositionally biased region" description="Polar residues" evidence="1">
    <location>
        <begin position="36"/>
        <end position="54"/>
    </location>
</feature>
<name>A0A0R3TC23_RODNA</name>
<protein>
    <submittedName>
        <fullName evidence="2">Neuron navigator 2</fullName>
    </submittedName>
</protein>
<proteinExistence type="predicted"/>